<dbReference type="PaxDb" id="67767-A0A0J7JWK8"/>
<dbReference type="OrthoDB" id="8195893at2759"/>
<comment type="caution">
    <text evidence="2">The sequence shown here is derived from an EMBL/GenBank/DDBJ whole genome shotgun (WGS) entry which is preliminary data.</text>
</comment>
<name>A0A0J7JWK8_LASNI</name>
<dbReference type="PROSITE" id="PS50234">
    <property type="entry name" value="VWFA"/>
    <property type="match status" value="1"/>
</dbReference>
<protein>
    <submittedName>
        <fullName evidence="2">von willebrand factor type egf and pentraxin domain-containing protein 1</fullName>
    </submittedName>
</protein>
<keyword evidence="3" id="KW-1185">Reference proteome</keyword>
<dbReference type="GO" id="GO:0032991">
    <property type="term" value="C:protein-containing complex"/>
    <property type="evidence" value="ECO:0007669"/>
    <property type="project" value="UniProtKB-ARBA"/>
</dbReference>
<feature type="non-terminal residue" evidence="2">
    <location>
        <position position="1"/>
    </location>
</feature>
<gene>
    <name evidence="2" type="ORF">RF55_23471</name>
</gene>
<dbReference type="InterPro" id="IPR002035">
    <property type="entry name" value="VWF_A"/>
</dbReference>
<dbReference type="AlphaFoldDB" id="A0A0J7JWK8"/>
<organism evidence="2 3">
    <name type="scientific">Lasius niger</name>
    <name type="common">Black garden ant</name>
    <dbReference type="NCBI Taxonomy" id="67767"/>
    <lineage>
        <taxon>Eukaryota</taxon>
        <taxon>Metazoa</taxon>
        <taxon>Ecdysozoa</taxon>
        <taxon>Arthropoda</taxon>
        <taxon>Hexapoda</taxon>
        <taxon>Insecta</taxon>
        <taxon>Pterygota</taxon>
        <taxon>Neoptera</taxon>
        <taxon>Endopterygota</taxon>
        <taxon>Hymenoptera</taxon>
        <taxon>Apocrita</taxon>
        <taxon>Aculeata</taxon>
        <taxon>Formicoidea</taxon>
        <taxon>Formicidae</taxon>
        <taxon>Formicinae</taxon>
        <taxon>Lasius</taxon>
        <taxon>Lasius</taxon>
    </lineage>
</organism>
<dbReference type="SUPFAM" id="SSF53300">
    <property type="entry name" value="vWA-like"/>
    <property type="match status" value="1"/>
</dbReference>
<evidence type="ECO:0000259" key="1">
    <source>
        <dbReference type="PROSITE" id="PS50234"/>
    </source>
</evidence>
<dbReference type="PRINTS" id="PR00453">
    <property type="entry name" value="VWFADOMAIN"/>
</dbReference>
<dbReference type="InterPro" id="IPR036465">
    <property type="entry name" value="vWFA_dom_sf"/>
</dbReference>
<dbReference type="PANTHER" id="PTHR24020">
    <property type="entry name" value="COLLAGEN ALPHA"/>
    <property type="match status" value="1"/>
</dbReference>
<dbReference type="PANTHER" id="PTHR24020:SF20">
    <property type="entry name" value="PH DOMAIN-CONTAINING PROTEIN"/>
    <property type="match status" value="1"/>
</dbReference>
<dbReference type="Proteomes" id="UP000036403">
    <property type="component" value="Unassembled WGS sequence"/>
</dbReference>
<dbReference type="Pfam" id="PF00092">
    <property type="entry name" value="VWA"/>
    <property type="match status" value="1"/>
</dbReference>
<reference evidence="2 3" key="1">
    <citation type="submission" date="2015-04" db="EMBL/GenBank/DDBJ databases">
        <title>Lasius niger genome sequencing.</title>
        <authorList>
            <person name="Konorov E.A."/>
            <person name="Nikitin M.A."/>
            <person name="Kirill M.V."/>
            <person name="Chang P."/>
        </authorList>
    </citation>
    <scope>NUCLEOTIDE SEQUENCE [LARGE SCALE GENOMIC DNA]</scope>
    <source>
        <tissue evidence="2">Whole</tissue>
    </source>
</reference>
<dbReference type="SMART" id="SM00327">
    <property type="entry name" value="VWA"/>
    <property type="match status" value="1"/>
</dbReference>
<sequence>VELVFLVDASGSIGAANFRSELNFVTKLLSDFTVDETTTRVAVITFGGRGNVYRNIDQISRHGSNDHKCYLLNKQFGNITYSGGGTYTRGALLEALTILEKGRETANKVVFLITDGFSNGGDPRPAADLLKNTGATVFTFGIRTGNVGELRDIASPPGYTHSYLLDSFAEFEALARRALHRGAHPLS</sequence>
<accession>A0A0J7JWK8</accession>
<feature type="domain" description="VWFA" evidence="1">
    <location>
        <begin position="2"/>
        <end position="178"/>
    </location>
</feature>
<dbReference type="Gene3D" id="3.40.50.410">
    <property type="entry name" value="von Willebrand factor, type A domain"/>
    <property type="match status" value="1"/>
</dbReference>
<dbReference type="EMBL" id="LBMM01026623">
    <property type="protein sequence ID" value="KMQ82296.1"/>
    <property type="molecule type" value="Genomic_DNA"/>
</dbReference>
<dbReference type="STRING" id="67767.A0A0J7JWK8"/>
<evidence type="ECO:0000313" key="3">
    <source>
        <dbReference type="Proteomes" id="UP000036403"/>
    </source>
</evidence>
<proteinExistence type="predicted"/>
<evidence type="ECO:0000313" key="2">
    <source>
        <dbReference type="EMBL" id="KMQ82296.1"/>
    </source>
</evidence>
<dbReference type="InterPro" id="IPR050525">
    <property type="entry name" value="ECM_Assembly_Org"/>
</dbReference>
<dbReference type="CDD" id="cd01450">
    <property type="entry name" value="vWFA_subfamily_ECM"/>
    <property type="match status" value="1"/>
</dbReference>